<reference evidence="3" key="1">
    <citation type="journal article" date="2014" name="Nat. Genet.">
        <title>The genome of the stress-tolerant wild tomato species Solanum pennellii.</title>
        <authorList>
            <person name="Bolger A."/>
            <person name="Scossa F."/>
            <person name="Bolger M.E."/>
            <person name="Lanz C."/>
            <person name="Maumus F."/>
            <person name="Tohge T."/>
            <person name="Quesneville H."/>
            <person name="Alseekh S."/>
            <person name="Sorensen I."/>
            <person name="Lichtenstein G."/>
            <person name="Fich E.A."/>
            <person name="Conte M."/>
            <person name="Keller H."/>
            <person name="Schneeberger K."/>
            <person name="Schwacke R."/>
            <person name="Ofner I."/>
            <person name="Vrebalov J."/>
            <person name="Xu Y."/>
            <person name="Osorio S."/>
            <person name="Aflitos S.A."/>
            <person name="Schijlen E."/>
            <person name="Jimenez-Gomez J.M."/>
            <person name="Ryngajllo M."/>
            <person name="Kimura S."/>
            <person name="Kumar R."/>
            <person name="Koenig D."/>
            <person name="Headland L.R."/>
            <person name="Maloof J.N."/>
            <person name="Sinha N."/>
            <person name="van Ham R.C."/>
            <person name="Lankhorst R.K."/>
            <person name="Mao L."/>
            <person name="Vogel A."/>
            <person name="Arsova B."/>
            <person name="Panstruga R."/>
            <person name="Fei Z."/>
            <person name="Rose J.K."/>
            <person name="Zamir D."/>
            <person name="Carrari F."/>
            <person name="Giovannoni J.J."/>
            <person name="Weigel D."/>
            <person name="Usadel B."/>
            <person name="Fernie A.R."/>
        </authorList>
    </citation>
    <scope>NUCLEOTIDE SEQUENCE [LARGE SCALE GENOMIC DNA]</scope>
    <source>
        <strain evidence="3">cv. LA0716</strain>
    </source>
</reference>
<protein>
    <submittedName>
        <fullName evidence="4">Uncharacterized protein LOC107018904</fullName>
    </submittedName>
</protein>
<feature type="transmembrane region" description="Helical" evidence="2">
    <location>
        <begin position="43"/>
        <end position="66"/>
    </location>
</feature>
<accession>A0ABM1GRV3</accession>
<keyword evidence="2" id="KW-0812">Transmembrane</keyword>
<evidence type="ECO:0000313" key="3">
    <source>
        <dbReference type="Proteomes" id="UP000694930"/>
    </source>
</evidence>
<evidence type="ECO:0000256" key="1">
    <source>
        <dbReference type="SAM" id="MobiDB-lite"/>
    </source>
</evidence>
<dbReference type="Proteomes" id="UP000694930">
    <property type="component" value="Chromosome 5"/>
</dbReference>
<evidence type="ECO:0000313" key="4">
    <source>
        <dbReference type="RefSeq" id="XP_015074981.1"/>
    </source>
</evidence>
<proteinExistence type="predicted"/>
<keyword evidence="2" id="KW-0472">Membrane</keyword>
<gene>
    <name evidence="4" type="primary">LOC107018904</name>
</gene>
<dbReference type="PANTHER" id="PTHR33429">
    <property type="entry name" value="OS02G0708000 PROTEIN-RELATED"/>
    <property type="match status" value="1"/>
</dbReference>
<evidence type="ECO:0000256" key="2">
    <source>
        <dbReference type="SAM" id="Phobius"/>
    </source>
</evidence>
<dbReference type="GeneID" id="107018904"/>
<reference evidence="4" key="2">
    <citation type="submission" date="2025-08" db="UniProtKB">
        <authorList>
            <consortium name="RefSeq"/>
        </authorList>
    </citation>
    <scope>IDENTIFICATION</scope>
</reference>
<sequence>MDQLQPQQPVQVYPNNPNNFPNQPNNMPMTQSSSSHNSSNGSFVSVFVVLAIVFVISVIACVVGRLCSKKSNGANKVKKSSHGQPQKQKEGKHNNNKHNEFHNKRGGGDIEFGFDKKIASSKVAAAHGDNHYKGSKPYKNTNGGVRFSDNHIDFKLGP</sequence>
<dbReference type="RefSeq" id="XP_015074981.1">
    <property type="nucleotide sequence ID" value="XM_015219495.2"/>
</dbReference>
<feature type="region of interest" description="Disordered" evidence="1">
    <location>
        <begin position="72"/>
        <end position="108"/>
    </location>
</feature>
<name>A0ABM1GRV3_SOLPN</name>
<organism evidence="3 4">
    <name type="scientific">Solanum pennellii</name>
    <name type="common">Tomato</name>
    <name type="synonym">Lycopersicon pennellii</name>
    <dbReference type="NCBI Taxonomy" id="28526"/>
    <lineage>
        <taxon>Eukaryota</taxon>
        <taxon>Viridiplantae</taxon>
        <taxon>Streptophyta</taxon>
        <taxon>Embryophyta</taxon>
        <taxon>Tracheophyta</taxon>
        <taxon>Spermatophyta</taxon>
        <taxon>Magnoliopsida</taxon>
        <taxon>eudicotyledons</taxon>
        <taxon>Gunneridae</taxon>
        <taxon>Pentapetalae</taxon>
        <taxon>asterids</taxon>
        <taxon>lamiids</taxon>
        <taxon>Solanales</taxon>
        <taxon>Solanaceae</taxon>
        <taxon>Solanoideae</taxon>
        <taxon>Solaneae</taxon>
        <taxon>Solanum</taxon>
        <taxon>Solanum subgen. Lycopersicon</taxon>
    </lineage>
</organism>
<feature type="compositionally biased region" description="Basic and acidic residues" evidence="1">
    <location>
        <begin position="87"/>
        <end position="108"/>
    </location>
</feature>
<feature type="region of interest" description="Disordered" evidence="1">
    <location>
        <begin position="125"/>
        <end position="144"/>
    </location>
</feature>
<keyword evidence="2" id="KW-1133">Transmembrane helix</keyword>
<dbReference type="PANTHER" id="PTHR33429:SF45">
    <property type="entry name" value="TRANSMEMBRANE PROTEIN"/>
    <property type="match status" value="1"/>
</dbReference>
<keyword evidence="3" id="KW-1185">Reference proteome</keyword>
<feature type="region of interest" description="Disordered" evidence="1">
    <location>
        <begin position="1"/>
        <end position="37"/>
    </location>
</feature>